<keyword evidence="8" id="KW-0902">Two-component regulatory system</keyword>
<dbReference type="GO" id="GO:0000155">
    <property type="term" value="F:phosphorelay sensor kinase activity"/>
    <property type="evidence" value="ECO:0007669"/>
    <property type="project" value="InterPro"/>
</dbReference>
<dbReference type="InterPro" id="IPR036890">
    <property type="entry name" value="HATPase_C_sf"/>
</dbReference>
<dbReference type="InterPro" id="IPR003594">
    <property type="entry name" value="HATPase_dom"/>
</dbReference>
<reference evidence="11 12" key="1">
    <citation type="submission" date="2021-01" db="EMBL/GenBank/DDBJ databases">
        <title>Whole genome shotgun sequence of Planotetraspora kaengkrachanensis NBRC 104272.</title>
        <authorList>
            <person name="Komaki H."/>
            <person name="Tamura T."/>
        </authorList>
    </citation>
    <scope>NUCLEOTIDE SEQUENCE [LARGE SCALE GENOMIC DNA]</scope>
    <source>
        <strain evidence="11 12">NBRC 104272</strain>
    </source>
</reference>
<dbReference type="SMART" id="SM00388">
    <property type="entry name" value="HisKA"/>
    <property type="match status" value="1"/>
</dbReference>
<evidence type="ECO:0000256" key="2">
    <source>
        <dbReference type="ARBA" id="ARBA00004651"/>
    </source>
</evidence>
<dbReference type="SMART" id="SM00387">
    <property type="entry name" value="HATPase_c"/>
    <property type="match status" value="1"/>
</dbReference>
<dbReference type="Pfam" id="PF00512">
    <property type="entry name" value="HisKA"/>
    <property type="match status" value="1"/>
</dbReference>
<keyword evidence="7" id="KW-0418">Kinase</keyword>
<dbReference type="PANTHER" id="PTHR44936">
    <property type="entry name" value="SENSOR PROTEIN CREC"/>
    <property type="match status" value="1"/>
</dbReference>
<evidence type="ECO:0000256" key="5">
    <source>
        <dbReference type="ARBA" id="ARBA00022553"/>
    </source>
</evidence>
<evidence type="ECO:0000256" key="8">
    <source>
        <dbReference type="ARBA" id="ARBA00023012"/>
    </source>
</evidence>
<dbReference type="InterPro" id="IPR036097">
    <property type="entry name" value="HisK_dim/P_sf"/>
</dbReference>
<evidence type="ECO:0000256" key="4">
    <source>
        <dbReference type="ARBA" id="ARBA00022475"/>
    </source>
</evidence>
<dbReference type="CDD" id="cd00082">
    <property type="entry name" value="HisKA"/>
    <property type="match status" value="1"/>
</dbReference>
<dbReference type="InterPro" id="IPR003661">
    <property type="entry name" value="HisK_dim/P_dom"/>
</dbReference>
<name>A0A8J3M5M2_9ACTN</name>
<dbReference type="SUPFAM" id="SSF55874">
    <property type="entry name" value="ATPase domain of HSP90 chaperone/DNA topoisomerase II/histidine kinase"/>
    <property type="match status" value="1"/>
</dbReference>
<evidence type="ECO:0000259" key="10">
    <source>
        <dbReference type="PROSITE" id="PS50109"/>
    </source>
</evidence>
<dbReference type="EMBL" id="BONV01000002">
    <property type="protein sequence ID" value="GIG77580.1"/>
    <property type="molecule type" value="Genomic_DNA"/>
</dbReference>
<dbReference type="Gene3D" id="1.10.287.130">
    <property type="match status" value="1"/>
</dbReference>
<sequence length="217" mass="23736">MDRQRQFAADASHELRTPLAALRLCVEEARLHPDDVDLPDLLGRLTDGLRRLENIVDDLLVLAALEVDLEGRSEEVNVTSLVETVAARCAESCDVRLDLEPAVTVAGAPWQITRLLVNLLDNARRHAQRRLGVNLRRDGDHAELAVADDGQGVRQADRDRVFQPFARVDAARGRDRGDAGLGLAVARDIASAHRGTLHVEDSADGGARFVLRLPLVS</sequence>
<evidence type="ECO:0000256" key="6">
    <source>
        <dbReference type="ARBA" id="ARBA00022679"/>
    </source>
</evidence>
<keyword evidence="12" id="KW-1185">Reference proteome</keyword>
<evidence type="ECO:0000256" key="3">
    <source>
        <dbReference type="ARBA" id="ARBA00012438"/>
    </source>
</evidence>
<proteinExistence type="predicted"/>
<dbReference type="PROSITE" id="PS50109">
    <property type="entry name" value="HIS_KIN"/>
    <property type="match status" value="1"/>
</dbReference>
<keyword evidence="4" id="KW-1003">Cell membrane</keyword>
<dbReference type="Gene3D" id="3.30.565.10">
    <property type="entry name" value="Histidine kinase-like ATPase, C-terminal domain"/>
    <property type="match status" value="1"/>
</dbReference>
<keyword evidence="9" id="KW-0843">Virulence</keyword>
<dbReference type="PRINTS" id="PR00344">
    <property type="entry name" value="BCTRLSENSOR"/>
</dbReference>
<organism evidence="11 12">
    <name type="scientific">Planotetraspora kaengkrachanensis</name>
    <dbReference type="NCBI Taxonomy" id="575193"/>
    <lineage>
        <taxon>Bacteria</taxon>
        <taxon>Bacillati</taxon>
        <taxon>Actinomycetota</taxon>
        <taxon>Actinomycetes</taxon>
        <taxon>Streptosporangiales</taxon>
        <taxon>Streptosporangiaceae</taxon>
        <taxon>Planotetraspora</taxon>
    </lineage>
</organism>
<dbReference type="AlphaFoldDB" id="A0A8J3M5M2"/>
<comment type="catalytic activity">
    <reaction evidence="1">
        <text>ATP + protein L-histidine = ADP + protein N-phospho-L-histidine.</text>
        <dbReference type="EC" id="2.7.13.3"/>
    </reaction>
</comment>
<dbReference type="InterPro" id="IPR050980">
    <property type="entry name" value="2C_sensor_his_kinase"/>
</dbReference>
<evidence type="ECO:0000256" key="9">
    <source>
        <dbReference type="ARBA" id="ARBA00023026"/>
    </source>
</evidence>
<dbReference type="InterPro" id="IPR004358">
    <property type="entry name" value="Sig_transdc_His_kin-like_C"/>
</dbReference>
<dbReference type="InterPro" id="IPR005467">
    <property type="entry name" value="His_kinase_dom"/>
</dbReference>
<comment type="caution">
    <text evidence="11">The sequence shown here is derived from an EMBL/GenBank/DDBJ whole genome shotgun (WGS) entry which is preliminary data.</text>
</comment>
<dbReference type="Pfam" id="PF02518">
    <property type="entry name" value="HATPase_c"/>
    <property type="match status" value="1"/>
</dbReference>
<evidence type="ECO:0000313" key="12">
    <source>
        <dbReference type="Proteomes" id="UP000630097"/>
    </source>
</evidence>
<dbReference type="SUPFAM" id="SSF47384">
    <property type="entry name" value="Homodimeric domain of signal transducing histidine kinase"/>
    <property type="match status" value="1"/>
</dbReference>
<evidence type="ECO:0000256" key="7">
    <source>
        <dbReference type="ARBA" id="ARBA00022777"/>
    </source>
</evidence>
<keyword evidence="6" id="KW-0808">Transferase</keyword>
<comment type="subcellular location">
    <subcellularLocation>
        <location evidence="2">Cell membrane</location>
        <topology evidence="2">Multi-pass membrane protein</topology>
    </subcellularLocation>
</comment>
<dbReference type="RefSeq" id="WP_203881097.1">
    <property type="nucleotide sequence ID" value="NZ_BAABHH010000002.1"/>
</dbReference>
<protein>
    <recommendedName>
        <fullName evidence="3">histidine kinase</fullName>
        <ecNumber evidence="3">2.7.13.3</ecNumber>
    </recommendedName>
</protein>
<keyword evidence="4" id="KW-0472">Membrane</keyword>
<evidence type="ECO:0000256" key="1">
    <source>
        <dbReference type="ARBA" id="ARBA00000085"/>
    </source>
</evidence>
<evidence type="ECO:0000313" key="11">
    <source>
        <dbReference type="EMBL" id="GIG77580.1"/>
    </source>
</evidence>
<accession>A0A8J3M5M2</accession>
<feature type="domain" description="Histidine kinase" evidence="10">
    <location>
        <begin position="10"/>
        <end position="217"/>
    </location>
</feature>
<dbReference type="EC" id="2.7.13.3" evidence="3"/>
<keyword evidence="5" id="KW-0597">Phosphoprotein</keyword>
<gene>
    <name evidence="11" type="ORF">Pka01_07070</name>
</gene>
<dbReference type="GO" id="GO:0005886">
    <property type="term" value="C:plasma membrane"/>
    <property type="evidence" value="ECO:0007669"/>
    <property type="project" value="UniProtKB-SubCell"/>
</dbReference>
<dbReference type="PANTHER" id="PTHR44936:SF9">
    <property type="entry name" value="SENSOR PROTEIN CREC"/>
    <property type="match status" value="1"/>
</dbReference>
<dbReference type="Proteomes" id="UP000630097">
    <property type="component" value="Unassembled WGS sequence"/>
</dbReference>